<keyword evidence="5" id="KW-1185">Reference proteome</keyword>
<protein>
    <recommendedName>
        <fullName evidence="3">DUF4350 domain-containing protein</fullName>
    </recommendedName>
</protein>
<sequence length="419" mass="43326">MSSVASHRTSSEPETFRADPASTAQRAGRLWRTGKFWIICAAIFVALSLLAFILAKGGEQSSGTLSITNPAPAGAQGAAEVLRSHGVDVSATDSLADTLAALSANGAGNSTVVFYDPYNFLSPDQAATLADEVREAGARLVALSPAPLTVARFSPDLLSAGTARGTASIAAGCSQPDAVAAGMIDGGSSDLGVLAPVSLPLHLYQGTQNCFTPQGETAGQLAFNAAGDVMALGNPGILINQNLANRGNAALAVRLLGHAPNLLWYTVSIKDLPVAEQAPSLAELTPSWIFPASSWLLLVAVIGMLWKGRRSGPLVPEPLPVIVKASETLAGRARLYQDGRAVGTASRTLRHASLTRLARALRLGITAEPDAVVLATAAATGRPVPQVHALLLGALPKTEQEMLTMAVELTALEEEVAQR</sequence>
<accession>A0A2V5IV38</accession>
<dbReference type="RefSeq" id="WP_110484024.1">
    <property type="nucleotide sequence ID" value="NZ_QJVC01000002.1"/>
</dbReference>
<proteinExistence type="predicted"/>
<dbReference type="AlphaFoldDB" id="A0A2V5IV38"/>
<feature type="region of interest" description="Disordered" evidence="1">
    <location>
        <begin position="1"/>
        <end position="23"/>
    </location>
</feature>
<dbReference type="Proteomes" id="UP000247980">
    <property type="component" value="Unassembled WGS sequence"/>
</dbReference>
<evidence type="ECO:0000313" key="5">
    <source>
        <dbReference type="Proteomes" id="UP000247980"/>
    </source>
</evidence>
<dbReference type="OrthoDB" id="5241668at2"/>
<dbReference type="Pfam" id="PF14258">
    <property type="entry name" value="DUF4350"/>
    <property type="match status" value="1"/>
</dbReference>
<feature type="transmembrane region" description="Helical" evidence="2">
    <location>
        <begin position="36"/>
        <end position="55"/>
    </location>
</feature>
<evidence type="ECO:0000256" key="1">
    <source>
        <dbReference type="SAM" id="MobiDB-lite"/>
    </source>
</evidence>
<name>A0A2V5IV38_9MICC</name>
<organism evidence="4 5">
    <name type="scientific">Arthrobacter psychrolactophilus</name>
    <dbReference type="NCBI Taxonomy" id="92442"/>
    <lineage>
        <taxon>Bacteria</taxon>
        <taxon>Bacillati</taxon>
        <taxon>Actinomycetota</taxon>
        <taxon>Actinomycetes</taxon>
        <taxon>Micrococcales</taxon>
        <taxon>Micrococcaceae</taxon>
        <taxon>Arthrobacter</taxon>
    </lineage>
</organism>
<gene>
    <name evidence="4" type="ORF">CVS30_04110</name>
</gene>
<keyword evidence="2" id="KW-0812">Transmembrane</keyword>
<feature type="domain" description="DUF4350" evidence="3">
    <location>
        <begin position="69"/>
        <end position="256"/>
    </location>
</feature>
<keyword evidence="2" id="KW-1133">Transmembrane helix</keyword>
<dbReference type="EMBL" id="QJVC01000002">
    <property type="protein sequence ID" value="PYI39851.1"/>
    <property type="molecule type" value="Genomic_DNA"/>
</dbReference>
<evidence type="ECO:0000313" key="4">
    <source>
        <dbReference type="EMBL" id="PYI39851.1"/>
    </source>
</evidence>
<dbReference type="InterPro" id="IPR025646">
    <property type="entry name" value="DUF4350"/>
</dbReference>
<keyword evidence="2" id="KW-0472">Membrane</keyword>
<evidence type="ECO:0000259" key="3">
    <source>
        <dbReference type="Pfam" id="PF14258"/>
    </source>
</evidence>
<evidence type="ECO:0000256" key="2">
    <source>
        <dbReference type="SAM" id="Phobius"/>
    </source>
</evidence>
<comment type="caution">
    <text evidence="4">The sequence shown here is derived from an EMBL/GenBank/DDBJ whole genome shotgun (WGS) entry which is preliminary data.</text>
</comment>
<reference evidence="4 5" key="1">
    <citation type="submission" date="2018-05" db="EMBL/GenBank/DDBJ databases">
        <title>Genetic diversity of glacier-inhabiting Cryobacterium bacteria in China and description of Cryobacterium mengkeensis sp. nov. and Arthrobacter glacialis sp. nov.</title>
        <authorList>
            <person name="Liu Q."/>
            <person name="Xin Y.-H."/>
        </authorList>
    </citation>
    <scope>NUCLEOTIDE SEQUENCE [LARGE SCALE GENOMIC DNA]</scope>
    <source>
        <strain evidence="4 5">B7</strain>
    </source>
</reference>